<keyword evidence="3 6" id="KW-0812">Transmembrane</keyword>
<dbReference type="GO" id="GO:0016020">
    <property type="term" value="C:membrane"/>
    <property type="evidence" value="ECO:0007669"/>
    <property type="project" value="UniProtKB-SubCell"/>
</dbReference>
<dbReference type="PANTHER" id="PTHR10057">
    <property type="entry name" value="PERIPHERAL-TYPE BENZODIAZEPINE RECEPTOR"/>
    <property type="match status" value="1"/>
</dbReference>
<dbReference type="CDD" id="cd15904">
    <property type="entry name" value="TSPO_MBR"/>
    <property type="match status" value="1"/>
</dbReference>
<gene>
    <name evidence="7" type="ORF">I532_10267</name>
</gene>
<organism evidence="7 8">
    <name type="scientific">Brevibacillus borstelensis AK1</name>
    <dbReference type="NCBI Taxonomy" id="1300222"/>
    <lineage>
        <taxon>Bacteria</taxon>
        <taxon>Bacillati</taxon>
        <taxon>Bacillota</taxon>
        <taxon>Bacilli</taxon>
        <taxon>Bacillales</taxon>
        <taxon>Paenibacillaceae</taxon>
        <taxon>Brevibacillus</taxon>
    </lineage>
</organism>
<reference evidence="7 8" key="1">
    <citation type="submission" date="2013-03" db="EMBL/GenBank/DDBJ databases">
        <title>Assembly of a new bacterial strain Brevibacillus borstelensis AK1.</title>
        <authorList>
            <person name="Rajan I."/>
            <person name="PoliReddy D."/>
            <person name="Sugumar T."/>
            <person name="Rathinam K."/>
            <person name="Alqarawi S."/>
            <person name="Khalil A.B."/>
            <person name="Sivakumar N."/>
        </authorList>
    </citation>
    <scope>NUCLEOTIDE SEQUENCE [LARGE SCALE GENOMIC DNA]</scope>
    <source>
        <strain evidence="7 8">AK1</strain>
    </source>
</reference>
<dbReference type="Proteomes" id="UP000012081">
    <property type="component" value="Unassembled WGS sequence"/>
</dbReference>
<keyword evidence="5 6" id="KW-0472">Membrane</keyword>
<keyword evidence="8" id="KW-1185">Reference proteome</keyword>
<name>M8ECF7_9BACL</name>
<evidence type="ECO:0000313" key="8">
    <source>
        <dbReference type="Proteomes" id="UP000012081"/>
    </source>
</evidence>
<dbReference type="Gene3D" id="1.20.1260.100">
    <property type="entry name" value="TspO/MBR protein"/>
    <property type="match status" value="1"/>
</dbReference>
<comment type="caution">
    <text evidence="7">The sequence shown here is derived from an EMBL/GenBank/DDBJ whole genome shotgun (WGS) entry which is preliminary data.</text>
</comment>
<evidence type="ECO:0000256" key="2">
    <source>
        <dbReference type="ARBA" id="ARBA00007524"/>
    </source>
</evidence>
<dbReference type="GeneID" id="89501170"/>
<dbReference type="InterPro" id="IPR038330">
    <property type="entry name" value="TspO/MBR-related_sf"/>
</dbReference>
<keyword evidence="4 6" id="KW-1133">Transmembrane helix</keyword>
<dbReference type="GO" id="GO:0033013">
    <property type="term" value="P:tetrapyrrole metabolic process"/>
    <property type="evidence" value="ECO:0007669"/>
    <property type="project" value="UniProtKB-ARBA"/>
</dbReference>
<feature type="transmembrane region" description="Helical" evidence="6">
    <location>
        <begin position="98"/>
        <end position="116"/>
    </location>
</feature>
<accession>M8ECF7</accession>
<feature type="transmembrane region" description="Helical" evidence="6">
    <location>
        <begin position="74"/>
        <end position="92"/>
    </location>
</feature>
<evidence type="ECO:0000256" key="6">
    <source>
        <dbReference type="SAM" id="Phobius"/>
    </source>
</evidence>
<protein>
    <recommendedName>
        <fullName evidence="9">Tryptophan-rich sensory protein</fullName>
    </recommendedName>
</protein>
<evidence type="ECO:0000256" key="5">
    <source>
        <dbReference type="ARBA" id="ARBA00023136"/>
    </source>
</evidence>
<feature type="transmembrane region" description="Helical" evidence="6">
    <location>
        <begin position="7"/>
        <end position="24"/>
    </location>
</feature>
<evidence type="ECO:0000256" key="4">
    <source>
        <dbReference type="ARBA" id="ARBA00022989"/>
    </source>
</evidence>
<dbReference type="Pfam" id="PF03073">
    <property type="entry name" value="TspO_MBR"/>
    <property type="match status" value="1"/>
</dbReference>
<evidence type="ECO:0000313" key="7">
    <source>
        <dbReference type="EMBL" id="EMT53155.1"/>
    </source>
</evidence>
<dbReference type="PATRIC" id="fig|1300222.3.peg.2123"/>
<dbReference type="InterPro" id="IPR004307">
    <property type="entry name" value="TspO_MBR"/>
</dbReference>
<dbReference type="EMBL" id="APBN01000003">
    <property type="protein sequence ID" value="EMT53155.1"/>
    <property type="molecule type" value="Genomic_DNA"/>
</dbReference>
<evidence type="ECO:0000256" key="1">
    <source>
        <dbReference type="ARBA" id="ARBA00004141"/>
    </source>
</evidence>
<feature type="transmembrane region" description="Helical" evidence="6">
    <location>
        <begin position="44"/>
        <end position="62"/>
    </location>
</feature>
<feature type="transmembrane region" description="Helical" evidence="6">
    <location>
        <begin position="128"/>
        <end position="150"/>
    </location>
</feature>
<evidence type="ECO:0008006" key="9">
    <source>
        <dbReference type="Google" id="ProtNLM"/>
    </source>
</evidence>
<comment type="similarity">
    <text evidence="2">Belongs to the TspO/BZRP family.</text>
</comment>
<dbReference type="PANTHER" id="PTHR10057:SF0">
    <property type="entry name" value="TRANSLOCATOR PROTEIN"/>
    <property type="match status" value="1"/>
</dbReference>
<dbReference type="AlphaFoldDB" id="M8ECF7"/>
<sequence length="152" mass="17281">MKIGTSALLFFALYAIYSWAGFLYPEGGAWYEALAKPPGTPPASVFPVVWGILYALISLSIVQLARSRQMDGETLLLFFINWAVVQVFTWLFVEKHLLLPAAADTVLVAYSTWLLIKMIRPRKRAAAYLLIPYLLWALYTVYLSWGVFLLNR</sequence>
<dbReference type="PIRSF" id="PIRSF005859">
    <property type="entry name" value="PBR"/>
    <property type="match status" value="1"/>
</dbReference>
<dbReference type="RefSeq" id="WP_003388042.1">
    <property type="nucleotide sequence ID" value="NZ_APBN01000003.1"/>
</dbReference>
<proteinExistence type="inferred from homology"/>
<comment type="subcellular location">
    <subcellularLocation>
        <location evidence="1">Membrane</location>
        <topology evidence="1">Multi-pass membrane protein</topology>
    </subcellularLocation>
</comment>
<evidence type="ECO:0000256" key="3">
    <source>
        <dbReference type="ARBA" id="ARBA00022692"/>
    </source>
</evidence>